<dbReference type="PANTHER" id="PTHR30055">
    <property type="entry name" value="HTH-TYPE TRANSCRIPTIONAL REGULATOR RUTR"/>
    <property type="match status" value="1"/>
</dbReference>
<name>A0A852SL51_9MICO</name>
<dbReference type="GO" id="GO:0000976">
    <property type="term" value="F:transcription cis-regulatory region binding"/>
    <property type="evidence" value="ECO:0007669"/>
    <property type="project" value="TreeGrafter"/>
</dbReference>
<dbReference type="PANTHER" id="PTHR30055:SF234">
    <property type="entry name" value="HTH-TYPE TRANSCRIPTIONAL REGULATOR BETI"/>
    <property type="match status" value="1"/>
</dbReference>
<comment type="caution">
    <text evidence="7">The sequence shown here is derived from an EMBL/GenBank/DDBJ whole genome shotgun (WGS) entry which is preliminary data.</text>
</comment>
<keyword evidence="3" id="KW-0804">Transcription</keyword>
<protein>
    <submittedName>
        <fullName evidence="7">AcrR family transcriptional regulator</fullName>
    </submittedName>
</protein>
<dbReference type="PROSITE" id="PS50977">
    <property type="entry name" value="HTH_TETR_2"/>
    <property type="match status" value="1"/>
</dbReference>
<evidence type="ECO:0000256" key="2">
    <source>
        <dbReference type="ARBA" id="ARBA00023125"/>
    </source>
</evidence>
<reference evidence="7 8" key="1">
    <citation type="submission" date="2020-07" db="EMBL/GenBank/DDBJ databases">
        <title>Sequencing the genomes of 1000 actinobacteria strains.</title>
        <authorList>
            <person name="Klenk H.-P."/>
        </authorList>
    </citation>
    <scope>NUCLEOTIDE SEQUENCE [LARGE SCALE GENOMIC DNA]</scope>
    <source>
        <strain evidence="7 8">DSM 26474</strain>
    </source>
</reference>
<evidence type="ECO:0000256" key="5">
    <source>
        <dbReference type="SAM" id="MobiDB-lite"/>
    </source>
</evidence>
<evidence type="ECO:0000313" key="8">
    <source>
        <dbReference type="Proteomes" id="UP000549913"/>
    </source>
</evidence>
<evidence type="ECO:0000259" key="6">
    <source>
        <dbReference type="PROSITE" id="PS50977"/>
    </source>
</evidence>
<dbReference type="InterPro" id="IPR050109">
    <property type="entry name" value="HTH-type_TetR-like_transc_reg"/>
</dbReference>
<feature type="DNA-binding region" description="H-T-H motif" evidence="4">
    <location>
        <begin position="36"/>
        <end position="55"/>
    </location>
</feature>
<feature type="region of interest" description="Disordered" evidence="5">
    <location>
        <begin position="214"/>
        <end position="239"/>
    </location>
</feature>
<dbReference type="SUPFAM" id="SSF46689">
    <property type="entry name" value="Homeodomain-like"/>
    <property type="match status" value="1"/>
</dbReference>
<dbReference type="Pfam" id="PF00440">
    <property type="entry name" value="TetR_N"/>
    <property type="match status" value="1"/>
</dbReference>
<dbReference type="GO" id="GO:0003700">
    <property type="term" value="F:DNA-binding transcription factor activity"/>
    <property type="evidence" value="ECO:0007669"/>
    <property type="project" value="TreeGrafter"/>
</dbReference>
<dbReference type="AlphaFoldDB" id="A0A852SL51"/>
<dbReference type="InterPro" id="IPR001647">
    <property type="entry name" value="HTH_TetR"/>
</dbReference>
<sequence>MSTNLSPRAPRRDALENREAIVLAASVVFRRDPEASLDAVAAEAGLSRRALYGHFSSRDELLAELLTRGGARISAALADVHHDDPRIHLALIGAAIWAEVQQVRVLAQLAVHGPLEKTVASALSPVRASVRRATSAGVAQGYFRESVPVESLAQLIEDAAIGVLDVAVRTDLDEAEGRRLVMTVGLSVAGLSWREADALVESIPASLLAPWSAGDAAGDAADAGDRSGAAGAADEGGRA</sequence>
<keyword evidence="1" id="KW-0805">Transcription regulation</keyword>
<evidence type="ECO:0000256" key="4">
    <source>
        <dbReference type="PROSITE-ProRule" id="PRU00335"/>
    </source>
</evidence>
<evidence type="ECO:0000313" key="7">
    <source>
        <dbReference type="EMBL" id="NYD69401.1"/>
    </source>
</evidence>
<dbReference type="Gene3D" id="1.10.357.10">
    <property type="entry name" value="Tetracycline Repressor, domain 2"/>
    <property type="match status" value="1"/>
</dbReference>
<gene>
    <name evidence="7" type="ORF">BJ984_000559</name>
</gene>
<evidence type="ECO:0000256" key="1">
    <source>
        <dbReference type="ARBA" id="ARBA00023015"/>
    </source>
</evidence>
<feature type="domain" description="HTH tetR-type" evidence="6">
    <location>
        <begin position="15"/>
        <end position="73"/>
    </location>
</feature>
<evidence type="ECO:0000256" key="3">
    <source>
        <dbReference type="ARBA" id="ARBA00023163"/>
    </source>
</evidence>
<keyword evidence="8" id="KW-1185">Reference proteome</keyword>
<accession>A0A852SL51</accession>
<proteinExistence type="predicted"/>
<dbReference type="InterPro" id="IPR009057">
    <property type="entry name" value="Homeodomain-like_sf"/>
</dbReference>
<dbReference type="EMBL" id="JACCBM010000001">
    <property type="protein sequence ID" value="NYD69401.1"/>
    <property type="molecule type" value="Genomic_DNA"/>
</dbReference>
<feature type="compositionally biased region" description="Low complexity" evidence="5">
    <location>
        <begin position="214"/>
        <end position="233"/>
    </location>
</feature>
<dbReference type="RefSeq" id="WP_179546735.1">
    <property type="nucleotide sequence ID" value="NZ_BSEW01000001.1"/>
</dbReference>
<dbReference type="Proteomes" id="UP000549913">
    <property type="component" value="Unassembled WGS sequence"/>
</dbReference>
<keyword evidence="2 4" id="KW-0238">DNA-binding</keyword>
<organism evidence="7 8">
    <name type="scientific">Herbiconiux flava</name>
    <dbReference type="NCBI Taxonomy" id="881268"/>
    <lineage>
        <taxon>Bacteria</taxon>
        <taxon>Bacillati</taxon>
        <taxon>Actinomycetota</taxon>
        <taxon>Actinomycetes</taxon>
        <taxon>Micrococcales</taxon>
        <taxon>Microbacteriaceae</taxon>
        <taxon>Herbiconiux</taxon>
    </lineage>
</organism>